<keyword evidence="2" id="KW-0808">Transferase</keyword>
<dbReference type="InterPro" id="IPR029063">
    <property type="entry name" value="SAM-dependent_MTases_sf"/>
</dbReference>
<reference evidence="4 5" key="1">
    <citation type="submission" date="2020-12" db="EMBL/GenBank/DDBJ databases">
        <title>Olleya sediminilitoris sp. nov., isolated from a tidal flat.</title>
        <authorList>
            <person name="Park S."/>
            <person name="Yoon J.-H."/>
        </authorList>
    </citation>
    <scope>NUCLEOTIDE SEQUENCE [LARGE SCALE GENOMIC DNA]</scope>
    <source>
        <strain evidence="4 5">YSTF-M6</strain>
    </source>
</reference>
<evidence type="ECO:0000256" key="2">
    <source>
        <dbReference type="ARBA" id="ARBA00022679"/>
    </source>
</evidence>
<keyword evidence="1 4" id="KW-0489">Methyltransferase</keyword>
<accession>A0ABS1WJV4</accession>
<evidence type="ECO:0000313" key="4">
    <source>
        <dbReference type="EMBL" id="MBL7559386.1"/>
    </source>
</evidence>
<organism evidence="4 5">
    <name type="scientific">Olleya sediminilitoris</name>
    <dbReference type="NCBI Taxonomy" id="2795739"/>
    <lineage>
        <taxon>Bacteria</taxon>
        <taxon>Pseudomonadati</taxon>
        <taxon>Bacteroidota</taxon>
        <taxon>Flavobacteriia</taxon>
        <taxon>Flavobacteriales</taxon>
        <taxon>Flavobacteriaceae</taxon>
    </lineage>
</organism>
<dbReference type="PANTHER" id="PTHR43861:SF1">
    <property type="entry name" value="TRANS-ACONITATE 2-METHYLTRANSFERASE"/>
    <property type="match status" value="1"/>
</dbReference>
<sequence>MINNFDVAAKTYDFDFTLSKIGQAQRNVVYRNLSAVFKPKKALNILELNCGTGFDALNFAKSGHIVTATDISKQMIAVAQSKKNEHNVKFATQDITRITTASFKTKFDYIFSNFGGFNCLTTSQIETFFKTSAKLLKPKSKITLVIMPKYCIWEFLYFGLKFQLKKAKRRQTKSYAIANVNGTEVKTWYYNPKQIEALAQKQFKINTVKPVGLSIPPSYLEHSIASKPFLLSIFKALDAIFTASFLSKFADHYLIELELK</sequence>
<protein>
    <submittedName>
        <fullName evidence="4">Class I SAM-dependent methyltransferase</fullName>
    </submittedName>
</protein>
<feature type="domain" description="Methyltransferase" evidence="3">
    <location>
        <begin position="45"/>
        <end position="138"/>
    </location>
</feature>
<dbReference type="PANTHER" id="PTHR43861">
    <property type="entry name" value="TRANS-ACONITATE 2-METHYLTRANSFERASE-RELATED"/>
    <property type="match status" value="1"/>
</dbReference>
<evidence type="ECO:0000256" key="1">
    <source>
        <dbReference type="ARBA" id="ARBA00022603"/>
    </source>
</evidence>
<dbReference type="SUPFAM" id="SSF53335">
    <property type="entry name" value="S-adenosyl-L-methionine-dependent methyltransferases"/>
    <property type="match status" value="1"/>
</dbReference>
<evidence type="ECO:0000313" key="5">
    <source>
        <dbReference type="Proteomes" id="UP000605013"/>
    </source>
</evidence>
<comment type="caution">
    <text evidence="4">The sequence shown here is derived from an EMBL/GenBank/DDBJ whole genome shotgun (WGS) entry which is preliminary data.</text>
</comment>
<dbReference type="EMBL" id="JAEMEF010000004">
    <property type="protein sequence ID" value="MBL7559386.1"/>
    <property type="molecule type" value="Genomic_DNA"/>
</dbReference>
<proteinExistence type="predicted"/>
<dbReference type="GO" id="GO:0032259">
    <property type="term" value="P:methylation"/>
    <property type="evidence" value="ECO:0007669"/>
    <property type="project" value="UniProtKB-KW"/>
</dbReference>
<dbReference type="CDD" id="cd02440">
    <property type="entry name" value="AdoMet_MTases"/>
    <property type="match status" value="1"/>
</dbReference>
<dbReference type="Proteomes" id="UP000605013">
    <property type="component" value="Unassembled WGS sequence"/>
</dbReference>
<dbReference type="RefSeq" id="WP_054851443.1">
    <property type="nucleotide sequence ID" value="NZ_JAEMEF010000004.1"/>
</dbReference>
<dbReference type="GO" id="GO:0008168">
    <property type="term" value="F:methyltransferase activity"/>
    <property type="evidence" value="ECO:0007669"/>
    <property type="project" value="UniProtKB-KW"/>
</dbReference>
<keyword evidence="5" id="KW-1185">Reference proteome</keyword>
<dbReference type="Gene3D" id="2.20.25.110">
    <property type="entry name" value="S-adenosyl-L-methionine-dependent methyltransferases"/>
    <property type="match status" value="1"/>
</dbReference>
<evidence type="ECO:0000259" key="3">
    <source>
        <dbReference type="Pfam" id="PF13649"/>
    </source>
</evidence>
<gene>
    <name evidence="4" type="ORF">JAO71_06155</name>
</gene>
<name>A0ABS1WJV4_9FLAO</name>
<dbReference type="Pfam" id="PF13649">
    <property type="entry name" value="Methyltransf_25"/>
    <property type="match status" value="1"/>
</dbReference>
<dbReference type="InterPro" id="IPR041698">
    <property type="entry name" value="Methyltransf_25"/>
</dbReference>
<dbReference type="Gene3D" id="3.40.50.150">
    <property type="entry name" value="Vaccinia Virus protein VP39"/>
    <property type="match status" value="1"/>
</dbReference>